<evidence type="ECO:0000313" key="3">
    <source>
        <dbReference type="Proteomes" id="UP000318815"/>
    </source>
</evidence>
<accession>A0A5C6LQD0</accession>
<dbReference type="Proteomes" id="UP000318815">
    <property type="component" value="Unassembled WGS sequence"/>
</dbReference>
<feature type="transmembrane region" description="Helical" evidence="1">
    <location>
        <begin position="72"/>
        <end position="91"/>
    </location>
</feature>
<sequence>MFLQPGFCFFPFEFFEQDGFFFAVQFCNGFLFTQFFFQQFFFPFFFFCTQFGYCFLPAYFFFYQFLFSSFLSVFQFIPALQAFLYEIGFLFV</sequence>
<evidence type="ECO:0000313" key="2">
    <source>
        <dbReference type="EMBL" id="TWV98689.1"/>
    </source>
</evidence>
<proteinExistence type="predicted"/>
<keyword evidence="1" id="KW-0472">Membrane</keyword>
<gene>
    <name evidence="2" type="ORF">FEF09_20625</name>
</gene>
<dbReference type="AlphaFoldDB" id="A0A5C6LQD0"/>
<evidence type="ECO:0000256" key="1">
    <source>
        <dbReference type="SAM" id="Phobius"/>
    </source>
</evidence>
<reference evidence="2 3" key="1">
    <citation type="submission" date="2019-08" db="EMBL/GenBank/DDBJ databases">
        <title>Whole genome sequencing of chitin degrading bacteria Chitinophaga pinensis YS16.</title>
        <authorList>
            <person name="Singh R.P."/>
            <person name="Manchanda G."/>
            <person name="Maurya I.K."/>
            <person name="Joshi N.K."/>
            <person name="Srivastava A.K."/>
        </authorList>
    </citation>
    <scope>NUCLEOTIDE SEQUENCE [LARGE SCALE GENOMIC DNA]</scope>
    <source>
        <strain evidence="2 3">YS-16</strain>
    </source>
</reference>
<feature type="transmembrane region" description="Helical" evidence="1">
    <location>
        <begin position="44"/>
        <end position="66"/>
    </location>
</feature>
<name>A0A5C6LQD0_9BACT</name>
<keyword evidence="3" id="KW-1185">Reference proteome</keyword>
<keyword evidence="1" id="KW-0812">Transmembrane</keyword>
<comment type="caution">
    <text evidence="2">The sequence shown here is derived from an EMBL/GenBank/DDBJ whole genome shotgun (WGS) entry which is preliminary data.</text>
</comment>
<dbReference type="EMBL" id="VOHS01000025">
    <property type="protein sequence ID" value="TWV98689.1"/>
    <property type="molecule type" value="Genomic_DNA"/>
</dbReference>
<organism evidence="2 3">
    <name type="scientific">Chitinophaga pinensis</name>
    <dbReference type="NCBI Taxonomy" id="79329"/>
    <lineage>
        <taxon>Bacteria</taxon>
        <taxon>Pseudomonadati</taxon>
        <taxon>Bacteroidota</taxon>
        <taxon>Chitinophagia</taxon>
        <taxon>Chitinophagales</taxon>
        <taxon>Chitinophagaceae</taxon>
        <taxon>Chitinophaga</taxon>
    </lineage>
</organism>
<protein>
    <submittedName>
        <fullName evidence="2">Uncharacterized protein</fullName>
    </submittedName>
</protein>
<keyword evidence="1" id="KW-1133">Transmembrane helix</keyword>